<dbReference type="RefSeq" id="WP_226542425.1">
    <property type="nucleotide sequence ID" value="NZ_CP129013.1"/>
</dbReference>
<reference evidence="1 2" key="1">
    <citation type="submission" date="2023-06" db="EMBL/GenBank/DDBJ databases">
        <title>Five Gram-positive bacteria isolated from mangrove sediments in Shenzhen, Guangdong, China.</title>
        <authorList>
            <person name="Yu S."/>
            <person name="Zheng W."/>
            <person name="Huang Y."/>
        </authorList>
    </citation>
    <scope>NUCLEOTIDE SEQUENCE [LARGE SCALE GENOMIC DNA]</scope>
    <source>
        <strain evidence="1 2">SaN35-3</strain>
    </source>
</reference>
<organism evidence="1 2">
    <name type="scientific">Bacillus carboniphilus</name>
    <dbReference type="NCBI Taxonomy" id="86663"/>
    <lineage>
        <taxon>Bacteria</taxon>
        <taxon>Bacillati</taxon>
        <taxon>Bacillota</taxon>
        <taxon>Bacilli</taxon>
        <taxon>Bacillales</taxon>
        <taxon>Bacillaceae</taxon>
        <taxon>Bacillus</taxon>
    </lineage>
</organism>
<accession>A0ABY9JSK3</accession>
<dbReference type="InterPro" id="IPR025365">
    <property type="entry name" value="DUF4269"/>
</dbReference>
<sequence>MFQDLDYLLAGNERQKKAYQVISSLNIYDHLNEDSPVLCGTIPIGIDVEGSDLDIIVEVHDEARYEEKVRRLYGHLDGFTVKHKTIRKFPIVKVNFTYNHFEFELFAQAEPVKRQYAYLHMIIEHEILKKYPHMKSEIIQLKKQGYKTEPAFCYLLRIEGDPYEGLIEYGKEQGFI</sequence>
<protein>
    <submittedName>
        <fullName evidence="1">DUF4269 domain-containing protein</fullName>
    </submittedName>
</protein>
<proteinExistence type="predicted"/>
<keyword evidence="2" id="KW-1185">Reference proteome</keyword>
<dbReference type="InterPro" id="IPR043519">
    <property type="entry name" value="NT_sf"/>
</dbReference>
<evidence type="ECO:0000313" key="2">
    <source>
        <dbReference type="Proteomes" id="UP001197974"/>
    </source>
</evidence>
<gene>
    <name evidence="1" type="ORF">LC087_17030</name>
</gene>
<evidence type="ECO:0000313" key="1">
    <source>
        <dbReference type="EMBL" id="WLR42385.1"/>
    </source>
</evidence>
<name>A0ABY9JSK3_9BACI</name>
<dbReference type="EMBL" id="CP129013">
    <property type="protein sequence ID" value="WLR42385.1"/>
    <property type="molecule type" value="Genomic_DNA"/>
</dbReference>
<dbReference type="Proteomes" id="UP001197974">
    <property type="component" value="Chromosome"/>
</dbReference>
<dbReference type="SUPFAM" id="SSF81301">
    <property type="entry name" value="Nucleotidyltransferase"/>
    <property type="match status" value="1"/>
</dbReference>
<dbReference type="Pfam" id="PF14091">
    <property type="entry name" value="DUF4269"/>
    <property type="match status" value="1"/>
</dbReference>